<dbReference type="Proteomes" id="UP001519921">
    <property type="component" value="Unassembled WGS sequence"/>
</dbReference>
<comment type="caution">
    <text evidence="10">The sequence shown here is derived from an EMBL/GenBank/DDBJ whole genome shotgun (WGS) entry which is preliminary data.</text>
</comment>
<evidence type="ECO:0000256" key="4">
    <source>
        <dbReference type="ARBA" id="ARBA00022729"/>
    </source>
</evidence>
<organism evidence="10 11">
    <name type="scientific">Clostridium weizhouense</name>
    <dbReference type="NCBI Taxonomy" id="2859781"/>
    <lineage>
        <taxon>Bacteria</taxon>
        <taxon>Bacillati</taxon>
        <taxon>Bacillota</taxon>
        <taxon>Clostridia</taxon>
        <taxon>Eubacteriales</taxon>
        <taxon>Clostridiaceae</taxon>
        <taxon>Clostridium</taxon>
    </lineage>
</organism>
<evidence type="ECO:0000256" key="5">
    <source>
        <dbReference type="ARBA" id="ARBA00023136"/>
    </source>
</evidence>
<reference evidence="10 11" key="1">
    <citation type="submission" date="2021-07" db="EMBL/GenBank/DDBJ databases">
        <title>Clostridium weizhouense sp. nov., an anaerobic bacterium isolated from activated sludge of Petroleum wastewater.</title>
        <authorList>
            <person name="Li Q."/>
        </authorList>
    </citation>
    <scope>NUCLEOTIDE SEQUENCE [LARGE SCALE GENOMIC DNA]</scope>
    <source>
        <strain evidence="10 11">YB-6</strain>
    </source>
</reference>
<keyword evidence="7" id="KW-0449">Lipoprotein</keyword>
<dbReference type="NCBIfam" id="TIGR02887">
    <property type="entry name" value="spore_ger_x_C"/>
    <property type="match status" value="1"/>
</dbReference>
<name>A0ABS7AQB3_9CLOT</name>
<dbReference type="EMBL" id="JAHXPT010000009">
    <property type="protein sequence ID" value="MBW6410817.1"/>
    <property type="molecule type" value="Genomic_DNA"/>
</dbReference>
<evidence type="ECO:0000256" key="1">
    <source>
        <dbReference type="ARBA" id="ARBA00004635"/>
    </source>
</evidence>
<gene>
    <name evidence="10" type="ORF">KYD98_12000</name>
</gene>
<dbReference type="Gene3D" id="3.30.300.210">
    <property type="entry name" value="Nutrient germinant receptor protein C, domain 3"/>
    <property type="match status" value="1"/>
</dbReference>
<accession>A0ABS7AQB3</accession>
<dbReference type="InterPro" id="IPR038501">
    <property type="entry name" value="Spore_GerAC_C_sf"/>
</dbReference>
<comment type="similarity">
    <text evidence="2">Belongs to the GerABKC lipoprotein family.</text>
</comment>
<dbReference type="Pfam" id="PF05504">
    <property type="entry name" value="Spore_GerAC"/>
    <property type="match status" value="1"/>
</dbReference>
<keyword evidence="3" id="KW-0309">Germination</keyword>
<evidence type="ECO:0000256" key="7">
    <source>
        <dbReference type="ARBA" id="ARBA00023288"/>
    </source>
</evidence>
<evidence type="ECO:0000256" key="3">
    <source>
        <dbReference type="ARBA" id="ARBA00022544"/>
    </source>
</evidence>
<evidence type="ECO:0000256" key="2">
    <source>
        <dbReference type="ARBA" id="ARBA00007886"/>
    </source>
</evidence>
<dbReference type="RefSeq" id="WP_219780276.1">
    <property type="nucleotide sequence ID" value="NZ_JAHXPT010000009.1"/>
</dbReference>
<dbReference type="PANTHER" id="PTHR35789:SF1">
    <property type="entry name" value="SPORE GERMINATION PROTEIN B3"/>
    <property type="match status" value="1"/>
</dbReference>
<feature type="domain" description="Spore germination protein N-terminal" evidence="9">
    <location>
        <begin position="24"/>
        <end position="185"/>
    </location>
</feature>
<dbReference type="Pfam" id="PF25198">
    <property type="entry name" value="Spore_GerAC_N"/>
    <property type="match status" value="1"/>
</dbReference>
<keyword evidence="6" id="KW-0564">Palmitate</keyword>
<dbReference type="InterPro" id="IPR046953">
    <property type="entry name" value="Spore_GerAC-like_C"/>
</dbReference>
<keyword evidence="5" id="KW-0472">Membrane</keyword>
<sequence>MKIKKIFIILILIISSFSMVSCFNYNDINRVTFVTGIIFDEDKNSNVVLYLDCVKAYRNANESADKGKRILYKGEGKTALEAIKDVNRVSSFNLNFSQNRAYIFTGNAVNSGIKKYIDLINNDPEFPITPNIFVYHGDINHLLDMSKSDEEYLGLFLDNLIEKNKHTPKVIQSNTSDYMAKRLMENNLAIMTSIDLKDDVFDKKIQLNGGTVMQDDRMVGKIDNLNALSYNLLINNVRTGSLEIVNEETENDFITLNILKTNTSTSITSNDDKFILKKKINLKTNIAESQSKLLINSELLDKLKRLEEESIKLHTKQVFEEYKERNIDILEVLNLLNKKYGYEEEPDYLSKVELEVDVDLQIDGTGRVKNTL</sequence>
<comment type="subcellular location">
    <subcellularLocation>
        <location evidence="1">Membrane</location>
        <topology evidence="1">Lipid-anchor</topology>
    </subcellularLocation>
</comment>
<keyword evidence="4" id="KW-0732">Signal</keyword>
<keyword evidence="11" id="KW-1185">Reference proteome</keyword>
<evidence type="ECO:0000259" key="9">
    <source>
        <dbReference type="Pfam" id="PF25198"/>
    </source>
</evidence>
<protein>
    <submittedName>
        <fullName evidence="10">Ger(X)C family spore germination protein</fullName>
    </submittedName>
</protein>
<evidence type="ECO:0000256" key="6">
    <source>
        <dbReference type="ARBA" id="ARBA00023139"/>
    </source>
</evidence>
<feature type="domain" description="Spore germination GerAC-like C-terminal" evidence="8">
    <location>
        <begin position="208"/>
        <end position="366"/>
    </location>
</feature>
<proteinExistence type="inferred from homology"/>
<dbReference type="InterPro" id="IPR057336">
    <property type="entry name" value="GerAC_N"/>
</dbReference>
<evidence type="ECO:0000259" key="8">
    <source>
        <dbReference type="Pfam" id="PF05504"/>
    </source>
</evidence>
<evidence type="ECO:0000313" key="10">
    <source>
        <dbReference type="EMBL" id="MBW6410817.1"/>
    </source>
</evidence>
<dbReference type="PROSITE" id="PS51257">
    <property type="entry name" value="PROKAR_LIPOPROTEIN"/>
    <property type="match status" value="1"/>
</dbReference>
<dbReference type="PANTHER" id="PTHR35789">
    <property type="entry name" value="SPORE GERMINATION PROTEIN B3"/>
    <property type="match status" value="1"/>
</dbReference>
<evidence type="ECO:0000313" key="11">
    <source>
        <dbReference type="Proteomes" id="UP001519921"/>
    </source>
</evidence>
<dbReference type="InterPro" id="IPR008844">
    <property type="entry name" value="Spore_GerAC-like"/>
</dbReference>